<keyword evidence="2" id="KW-1185">Reference proteome</keyword>
<evidence type="ECO:0000313" key="2">
    <source>
        <dbReference type="Proteomes" id="UP001519460"/>
    </source>
</evidence>
<dbReference type="AlphaFoldDB" id="A0ABD0L6E9"/>
<proteinExistence type="predicted"/>
<sequence length="133" mass="14725">MRGLNSLGGFRSNGIAISASFIRCLPVFRGPDAVSCGAVHLRSGVREEAFNTFSTGSDDWQLHCRLPVTSRARVGPRLFRRRFSSVTDSVIHPGCLIICYYIKLPLPWCKSVGGFAKSIESRALLVYQARTYV</sequence>
<name>A0ABD0L6E9_9CAEN</name>
<protein>
    <submittedName>
        <fullName evidence="1">Uncharacterized protein</fullName>
    </submittedName>
</protein>
<organism evidence="1 2">
    <name type="scientific">Batillaria attramentaria</name>
    <dbReference type="NCBI Taxonomy" id="370345"/>
    <lineage>
        <taxon>Eukaryota</taxon>
        <taxon>Metazoa</taxon>
        <taxon>Spiralia</taxon>
        <taxon>Lophotrochozoa</taxon>
        <taxon>Mollusca</taxon>
        <taxon>Gastropoda</taxon>
        <taxon>Caenogastropoda</taxon>
        <taxon>Sorbeoconcha</taxon>
        <taxon>Cerithioidea</taxon>
        <taxon>Batillariidae</taxon>
        <taxon>Batillaria</taxon>
    </lineage>
</organism>
<reference evidence="1 2" key="1">
    <citation type="journal article" date="2023" name="Sci. Data">
        <title>Genome assembly of the Korean intertidal mud-creeper Batillaria attramentaria.</title>
        <authorList>
            <person name="Patra A.K."/>
            <person name="Ho P.T."/>
            <person name="Jun S."/>
            <person name="Lee S.J."/>
            <person name="Kim Y."/>
            <person name="Won Y.J."/>
        </authorList>
    </citation>
    <scope>NUCLEOTIDE SEQUENCE [LARGE SCALE GENOMIC DNA]</scope>
    <source>
        <strain evidence="1">Wonlab-2016</strain>
    </source>
</reference>
<dbReference type="Proteomes" id="UP001519460">
    <property type="component" value="Unassembled WGS sequence"/>
</dbReference>
<gene>
    <name evidence="1" type="ORF">BaRGS_00013779</name>
</gene>
<comment type="caution">
    <text evidence="1">The sequence shown here is derived from an EMBL/GenBank/DDBJ whole genome shotgun (WGS) entry which is preliminary data.</text>
</comment>
<accession>A0ABD0L6E9</accession>
<dbReference type="EMBL" id="JACVVK020000079">
    <property type="protein sequence ID" value="KAK7494900.1"/>
    <property type="molecule type" value="Genomic_DNA"/>
</dbReference>
<evidence type="ECO:0000313" key="1">
    <source>
        <dbReference type="EMBL" id="KAK7494900.1"/>
    </source>
</evidence>